<dbReference type="CDD" id="cd00371">
    <property type="entry name" value="HMA"/>
    <property type="match status" value="1"/>
</dbReference>
<dbReference type="NCBIfam" id="NF033794">
    <property type="entry name" value="chaper_CopZ_Eh"/>
    <property type="match status" value="1"/>
</dbReference>
<name>A0A2C9XQJ9_9ENTE</name>
<dbReference type="PANTHER" id="PTHR46594:SF4">
    <property type="entry name" value="P-TYPE CATION-TRANSPORTING ATPASE"/>
    <property type="match status" value="1"/>
</dbReference>
<protein>
    <recommendedName>
        <fullName evidence="1">Copper chaperone CopZ</fullName>
    </recommendedName>
</protein>
<proteinExistence type="predicted"/>
<dbReference type="InterPro" id="IPR006122">
    <property type="entry name" value="HMA_Cu_ion-bd"/>
</dbReference>
<evidence type="ECO:0000256" key="1">
    <source>
        <dbReference type="ARBA" id="ARBA00015313"/>
    </source>
</evidence>
<dbReference type="PANTHER" id="PTHR46594">
    <property type="entry name" value="P-TYPE CATION-TRANSPORTING ATPASE"/>
    <property type="match status" value="1"/>
</dbReference>
<dbReference type="InterPro" id="IPR017969">
    <property type="entry name" value="Heavy-metal-associated_CS"/>
</dbReference>
<sequence length="69" mass="7697">MKQQLSIKGMSCQHCVARVEESVKALDGVKKIKVQLKKATGTVKYDESLVNPEKISQTINDLGYQAEFI</sequence>
<evidence type="ECO:0000313" key="5">
    <source>
        <dbReference type="EMBL" id="OTP12482.1"/>
    </source>
</evidence>
<organism evidence="5 6">
    <name type="scientific">Candidatus Enterococcus wittei</name>
    <dbReference type="NCBI Taxonomy" id="1987383"/>
    <lineage>
        <taxon>Bacteria</taxon>
        <taxon>Bacillati</taxon>
        <taxon>Bacillota</taxon>
        <taxon>Bacilli</taxon>
        <taxon>Lactobacillales</taxon>
        <taxon>Enterococcaceae</taxon>
        <taxon>Enterococcus</taxon>
    </lineage>
</organism>
<keyword evidence="2" id="KW-0479">Metal-binding</keyword>
<dbReference type="FunFam" id="3.30.70.100:FF:000001">
    <property type="entry name" value="ATPase copper transporting beta"/>
    <property type="match status" value="1"/>
</dbReference>
<dbReference type="PROSITE" id="PS01047">
    <property type="entry name" value="HMA_1"/>
    <property type="match status" value="1"/>
</dbReference>
<comment type="caution">
    <text evidence="5">The sequence shown here is derived from an EMBL/GenBank/DDBJ whole genome shotgun (WGS) entry which is preliminary data.</text>
</comment>
<accession>A0A2C9XQJ9</accession>
<feature type="domain" description="HMA" evidence="4">
    <location>
        <begin position="1"/>
        <end position="67"/>
    </location>
</feature>
<evidence type="ECO:0000259" key="4">
    <source>
        <dbReference type="PROSITE" id="PS50846"/>
    </source>
</evidence>
<dbReference type="Proteomes" id="UP000194933">
    <property type="component" value="Unassembled WGS sequence"/>
</dbReference>
<dbReference type="STRING" id="1987383.A5844_000715"/>
<evidence type="ECO:0000256" key="3">
    <source>
        <dbReference type="ARBA" id="ARBA00023008"/>
    </source>
</evidence>
<gene>
    <name evidence="5" type="ORF">A5844_000715</name>
</gene>
<dbReference type="EMBL" id="NGMO01000001">
    <property type="protein sequence ID" value="OTP12482.1"/>
    <property type="molecule type" value="Genomic_DNA"/>
</dbReference>
<dbReference type="InterPro" id="IPR036163">
    <property type="entry name" value="HMA_dom_sf"/>
</dbReference>
<dbReference type="NCBIfam" id="TIGR00003">
    <property type="entry name" value="copper ion binding protein"/>
    <property type="match status" value="1"/>
</dbReference>
<dbReference type="Pfam" id="PF00403">
    <property type="entry name" value="HMA"/>
    <property type="match status" value="1"/>
</dbReference>
<dbReference type="RefSeq" id="WP_086283906.1">
    <property type="nucleotide sequence ID" value="NZ_NGMO01000001.1"/>
</dbReference>
<dbReference type="PRINTS" id="PR00942">
    <property type="entry name" value="CUATPASEI"/>
</dbReference>
<reference evidence="5 6" key="1">
    <citation type="submission" date="2017-05" db="EMBL/GenBank/DDBJ databases">
        <title>The Genome Sequence of Enterococcus sp. 10A9_DIV0425.</title>
        <authorList>
            <consortium name="The Broad Institute Genomics Platform"/>
            <consortium name="The Broad Institute Genomic Center for Infectious Diseases"/>
            <person name="Earl A."/>
            <person name="Manson A."/>
            <person name="Schwartman J."/>
            <person name="Gilmore M."/>
            <person name="Abouelleil A."/>
            <person name="Cao P."/>
            <person name="Chapman S."/>
            <person name="Cusick C."/>
            <person name="Shea T."/>
            <person name="Young S."/>
            <person name="Neafsey D."/>
            <person name="Nusbaum C."/>
            <person name="Birren B."/>
        </authorList>
    </citation>
    <scope>NUCLEOTIDE SEQUENCE [LARGE SCALE GENOMIC DNA]</scope>
    <source>
        <strain evidence="5 6">10A9_DIV0425</strain>
    </source>
</reference>
<dbReference type="Gene3D" id="3.30.70.100">
    <property type="match status" value="1"/>
</dbReference>
<keyword evidence="6" id="KW-1185">Reference proteome</keyword>
<dbReference type="AlphaFoldDB" id="A0A2C9XQJ9"/>
<dbReference type="GO" id="GO:0005507">
    <property type="term" value="F:copper ion binding"/>
    <property type="evidence" value="ECO:0007669"/>
    <property type="project" value="InterPro"/>
</dbReference>
<evidence type="ECO:0000313" key="6">
    <source>
        <dbReference type="Proteomes" id="UP000194933"/>
    </source>
</evidence>
<keyword evidence="3" id="KW-0186">Copper</keyword>
<dbReference type="PROSITE" id="PS50846">
    <property type="entry name" value="HMA_2"/>
    <property type="match status" value="1"/>
</dbReference>
<dbReference type="InterPro" id="IPR006121">
    <property type="entry name" value="HMA_dom"/>
</dbReference>
<dbReference type="SUPFAM" id="SSF55008">
    <property type="entry name" value="HMA, heavy metal-associated domain"/>
    <property type="match status" value="1"/>
</dbReference>
<evidence type="ECO:0000256" key="2">
    <source>
        <dbReference type="ARBA" id="ARBA00022723"/>
    </source>
</evidence>